<keyword evidence="4" id="KW-1185">Reference proteome</keyword>
<dbReference type="EMBL" id="CP119075">
    <property type="protein sequence ID" value="WED63921.1"/>
    <property type="molecule type" value="Genomic_DNA"/>
</dbReference>
<dbReference type="Gene3D" id="3.40.50.720">
    <property type="entry name" value="NAD(P)-binding Rossmann-like Domain"/>
    <property type="match status" value="1"/>
</dbReference>
<dbReference type="PANTHER" id="PTHR30388:SF4">
    <property type="entry name" value="MOLYBDENUM COFACTOR INSERTION CHAPERONE PAOD"/>
    <property type="match status" value="1"/>
</dbReference>
<reference evidence="3" key="1">
    <citation type="submission" date="2023-03" db="EMBL/GenBank/DDBJ databases">
        <title>Lomoglobus Profundus gen. nov., sp. nov., a novel member of the phylum Verrucomicrobia, isolated from deep-marine sediment of South China Sea.</title>
        <authorList>
            <person name="Ahmad T."/>
            <person name="Ishaq S.E."/>
            <person name="Wang F."/>
        </authorList>
    </citation>
    <scope>NUCLEOTIDE SEQUENCE</scope>
    <source>
        <strain evidence="3">LMO-M01</strain>
    </source>
</reference>
<organism evidence="3 4">
    <name type="scientific">Synoicihabitans lomoniglobus</name>
    <dbReference type="NCBI Taxonomy" id="2909285"/>
    <lineage>
        <taxon>Bacteria</taxon>
        <taxon>Pseudomonadati</taxon>
        <taxon>Verrucomicrobiota</taxon>
        <taxon>Opitutia</taxon>
        <taxon>Opitutales</taxon>
        <taxon>Opitutaceae</taxon>
        <taxon>Synoicihabitans</taxon>
    </lineage>
</organism>
<feature type="domain" description="XdhC Rossmann" evidence="2">
    <location>
        <begin position="166"/>
        <end position="306"/>
    </location>
</feature>
<dbReference type="Proteomes" id="UP001218638">
    <property type="component" value="Chromosome"/>
</dbReference>
<evidence type="ECO:0000259" key="2">
    <source>
        <dbReference type="Pfam" id="PF13478"/>
    </source>
</evidence>
<dbReference type="InterPro" id="IPR027051">
    <property type="entry name" value="XdhC_Rossmann_dom"/>
</dbReference>
<dbReference type="AlphaFoldDB" id="A0AAF0CMX9"/>
<feature type="domain" description="XdhC- CoxI" evidence="1">
    <location>
        <begin position="14"/>
        <end position="80"/>
    </location>
</feature>
<dbReference type="RefSeq" id="WP_330930625.1">
    <property type="nucleotide sequence ID" value="NZ_CP119075.1"/>
</dbReference>
<evidence type="ECO:0000313" key="4">
    <source>
        <dbReference type="Proteomes" id="UP001218638"/>
    </source>
</evidence>
<proteinExistence type="predicted"/>
<dbReference type="PANTHER" id="PTHR30388">
    <property type="entry name" value="ALDEHYDE OXIDOREDUCTASE MOLYBDENUM COFACTOR ASSEMBLY PROTEIN"/>
    <property type="match status" value="1"/>
</dbReference>
<evidence type="ECO:0000313" key="3">
    <source>
        <dbReference type="EMBL" id="WED63921.1"/>
    </source>
</evidence>
<dbReference type="Pfam" id="PF02625">
    <property type="entry name" value="XdhC_CoxI"/>
    <property type="match status" value="1"/>
</dbReference>
<dbReference type="InterPro" id="IPR052698">
    <property type="entry name" value="MoCofactor_Util/Proc"/>
</dbReference>
<gene>
    <name evidence="3" type="ORF">PXH66_16410</name>
</gene>
<name>A0AAF0CMX9_9BACT</name>
<dbReference type="InterPro" id="IPR003777">
    <property type="entry name" value="XdhC_CoxI"/>
</dbReference>
<protein>
    <submittedName>
        <fullName evidence="3">XdhC family protein</fullName>
    </submittedName>
</protein>
<accession>A0AAF0CMX9</accession>
<evidence type="ECO:0000259" key="1">
    <source>
        <dbReference type="Pfam" id="PF02625"/>
    </source>
</evidence>
<dbReference type="Pfam" id="PF13478">
    <property type="entry name" value="XdhC_C"/>
    <property type="match status" value="1"/>
</dbReference>
<dbReference type="KEGG" id="slom:PXH66_16410"/>
<sequence length="328" mass="35104">MSEQFKIAHRLAHKPGSRYVLATLVKVEGSSYRRAGAQLLIPARGSVIGSISGGCLESDLIAHGRSLLASKRSTDLVTYDTTSENDLLWGVGTGCHGVVKILLEVIDGVVSWPNLIVKTGLSRQVSYLETIWTEPDASKCGTRALTALGDAAPNAFVTTVAPPWHLVIFGAGDDAQPLVSLAATLGWDLSVIDPRQAMAQPSRFPAAQQVQCLPAETAATQLTWDDRTAAVIMTHHYRYDLPLLRTLVPLHLPFLGLLGPRERGSRLMRDAGLGDVTPGQLLRNPVGLDLGGDGAAAVALSIMAEIQATIHGRDARPLFQRATAIHHE</sequence>